<dbReference type="InterPro" id="IPR058980">
    <property type="entry name" value="Glyco_transf_N"/>
</dbReference>
<evidence type="ECO:0000256" key="1">
    <source>
        <dbReference type="ARBA" id="ARBA00009995"/>
    </source>
</evidence>
<keyword evidence="5" id="KW-1185">Reference proteome</keyword>
<dbReference type="PANTHER" id="PTHR11926:SF1441">
    <property type="entry name" value="GLYCOSYLTRANSFERASE"/>
    <property type="match status" value="1"/>
</dbReference>
<dbReference type="AlphaFoldDB" id="A0AAJ6T6M4"/>
<sequence>MEILKENIKEEIHVLMVEFPSQGHLNPMLRLGERLVKKGLHVTLATTEFTRHRMLKSSTINPTFSTISISGVQVRFFSDGQSLYYDRKVNYESYMKSLAKFGTINLSNHIKEHFPSTGHKKLSCIINNPFITWVADVAINHGIPRAMVWIHPCSLYAIYYCFYNKLNSFPTLTDPEMSVELPGLPLLHTEDLPSFVHPSISYGIFPKLFSDMFRYIKKYKWVLGNSFFGLKKDAIESIADLCPISPVGPLVPSSLLGEDEDHDTGVEMWKAEDTCIEWLNKEASSSVIYVSFRSVVVLSAKQMECIAKALKNRNSPFIWVVKQPDLPEPDGAGQLPLGFLKETKDQGVVVSWSQQTKVLAHPAIACFITRCGWNSMLETIAAGMPVIAYPHCTDQPINAKLIGSVFCIGLRVCLEL</sequence>
<evidence type="ECO:0000313" key="6">
    <source>
        <dbReference type="RefSeq" id="XP_011004945.1"/>
    </source>
</evidence>
<dbReference type="GeneID" id="105111324"/>
<dbReference type="SUPFAM" id="SSF53756">
    <property type="entry name" value="UDP-Glycosyltransferase/glycogen phosphorylase"/>
    <property type="match status" value="1"/>
</dbReference>
<dbReference type="Gene3D" id="3.40.50.2000">
    <property type="entry name" value="Glycogen Phosphorylase B"/>
    <property type="match status" value="2"/>
</dbReference>
<name>A0AAJ6T6M4_POPEU</name>
<dbReference type="GO" id="GO:0080043">
    <property type="term" value="F:quercetin 3-O-glucosyltransferase activity"/>
    <property type="evidence" value="ECO:0007669"/>
    <property type="project" value="TreeGrafter"/>
</dbReference>
<proteinExistence type="inferred from homology"/>
<accession>A0AAJ6T6M4</accession>
<gene>
    <name evidence="6" type="primary">LOC105111324</name>
</gene>
<dbReference type="CDD" id="cd03784">
    <property type="entry name" value="GT1_Gtf-like"/>
    <property type="match status" value="1"/>
</dbReference>
<reference evidence="6" key="1">
    <citation type="submission" date="2025-08" db="UniProtKB">
        <authorList>
            <consortium name="RefSeq"/>
        </authorList>
    </citation>
    <scope>IDENTIFICATION</scope>
</reference>
<dbReference type="Pfam" id="PF00201">
    <property type="entry name" value="UDPGT"/>
    <property type="match status" value="1"/>
</dbReference>
<protein>
    <submittedName>
        <fullName evidence="6">UDP-glycosyltransferase 84B1-like</fullName>
    </submittedName>
</protein>
<dbReference type="RefSeq" id="XP_011004945.1">
    <property type="nucleotide sequence ID" value="XM_011006643.1"/>
</dbReference>
<dbReference type="InterPro" id="IPR002213">
    <property type="entry name" value="UDP_glucos_trans"/>
</dbReference>
<dbReference type="Pfam" id="PF26168">
    <property type="entry name" value="Glyco_transf_N"/>
    <property type="match status" value="1"/>
</dbReference>
<organism evidence="5 6">
    <name type="scientific">Populus euphratica</name>
    <name type="common">Euphrates poplar</name>
    <dbReference type="NCBI Taxonomy" id="75702"/>
    <lineage>
        <taxon>Eukaryota</taxon>
        <taxon>Viridiplantae</taxon>
        <taxon>Streptophyta</taxon>
        <taxon>Embryophyta</taxon>
        <taxon>Tracheophyta</taxon>
        <taxon>Spermatophyta</taxon>
        <taxon>Magnoliopsida</taxon>
        <taxon>eudicotyledons</taxon>
        <taxon>Gunneridae</taxon>
        <taxon>Pentapetalae</taxon>
        <taxon>rosids</taxon>
        <taxon>fabids</taxon>
        <taxon>Malpighiales</taxon>
        <taxon>Salicaceae</taxon>
        <taxon>Saliceae</taxon>
        <taxon>Populus</taxon>
    </lineage>
</organism>
<evidence type="ECO:0000256" key="2">
    <source>
        <dbReference type="ARBA" id="ARBA00022676"/>
    </source>
</evidence>
<dbReference type="FunFam" id="3.40.50.2000:FF:000060">
    <property type="entry name" value="Glycosyltransferase"/>
    <property type="match status" value="1"/>
</dbReference>
<feature type="domain" description="Glycosyltransferase N-terminal" evidence="4">
    <location>
        <begin position="10"/>
        <end position="50"/>
    </location>
</feature>
<keyword evidence="2" id="KW-0328">Glycosyltransferase</keyword>
<dbReference type="KEGG" id="peu:105111324"/>
<keyword evidence="3" id="KW-0808">Transferase</keyword>
<comment type="similarity">
    <text evidence="1">Belongs to the UDP-glycosyltransferase family.</text>
</comment>
<evidence type="ECO:0000256" key="3">
    <source>
        <dbReference type="ARBA" id="ARBA00022679"/>
    </source>
</evidence>
<dbReference type="Proteomes" id="UP000694918">
    <property type="component" value="Unplaced"/>
</dbReference>
<dbReference type="PANTHER" id="PTHR11926">
    <property type="entry name" value="GLUCOSYL/GLUCURONOSYL TRANSFERASES"/>
    <property type="match status" value="1"/>
</dbReference>
<dbReference type="FunFam" id="3.40.50.2000:FF:000101">
    <property type="entry name" value="Glycosyltransferase"/>
    <property type="match status" value="1"/>
</dbReference>
<evidence type="ECO:0000313" key="5">
    <source>
        <dbReference type="Proteomes" id="UP000694918"/>
    </source>
</evidence>
<dbReference type="GO" id="GO:0080044">
    <property type="term" value="F:quercetin 7-O-glucosyltransferase activity"/>
    <property type="evidence" value="ECO:0007669"/>
    <property type="project" value="TreeGrafter"/>
</dbReference>
<evidence type="ECO:0000259" key="4">
    <source>
        <dbReference type="Pfam" id="PF26168"/>
    </source>
</evidence>